<sequence length="156" mass="17065">MQGLNTATVADISPLFGGAREDRVPRLLGLLKDPHQPVGKPGTFSHTIKILNMDKAIVHPNFAKPPDKDTSFPSPTTTQTLNNKSSSSSTIQYDHETYLELLAGQSNLAEKTASQIYEEERARELSLRAQDPAVLSGPLDLEADVYRYEVGDGSKK</sequence>
<evidence type="ECO:0000313" key="3">
    <source>
        <dbReference type="Proteomes" id="UP000001745"/>
    </source>
</evidence>
<dbReference type="AlphaFoldDB" id="B8LXN1"/>
<dbReference type="GeneID" id="8108608"/>
<evidence type="ECO:0000313" key="2">
    <source>
        <dbReference type="EMBL" id="EED24532.1"/>
    </source>
</evidence>
<feature type="compositionally biased region" description="Polar residues" evidence="1">
    <location>
        <begin position="71"/>
        <end position="89"/>
    </location>
</feature>
<dbReference type="VEuPathDB" id="FungiDB:TSTA_078870"/>
<dbReference type="HOGENOM" id="CLU_142428_0_0_1"/>
<name>B8LXN1_TALSN</name>
<reference evidence="3" key="1">
    <citation type="journal article" date="2015" name="Genome Announc.">
        <title>Genome sequence of the AIDS-associated pathogen Penicillium marneffei (ATCC18224) and its near taxonomic relative Talaromyces stipitatus (ATCC10500).</title>
        <authorList>
            <person name="Nierman W.C."/>
            <person name="Fedorova-Abrams N.D."/>
            <person name="Andrianopoulos A."/>
        </authorList>
    </citation>
    <scope>NUCLEOTIDE SEQUENCE [LARGE SCALE GENOMIC DNA]</scope>
    <source>
        <strain evidence="3">ATCC 10500 / CBS 375.48 / QM 6759 / NRRL 1006</strain>
    </source>
</reference>
<dbReference type="Proteomes" id="UP000001745">
    <property type="component" value="Unassembled WGS sequence"/>
</dbReference>
<evidence type="ECO:0000256" key="1">
    <source>
        <dbReference type="SAM" id="MobiDB-lite"/>
    </source>
</evidence>
<organism evidence="2 3">
    <name type="scientific">Talaromyces stipitatus (strain ATCC 10500 / CBS 375.48 / QM 6759 / NRRL 1006)</name>
    <name type="common">Penicillium stipitatum</name>
    <dbReference type="NCBI Taxonomy" id="441959"/>
    <lineage>
        <taxon>Eukaryota</taxon>
        <taxon>Fungi</taxon>
        <taxon>Dikarya</taxon>
        <taxon>Ascomycota</taxon>
        <taxon>Pezizomycotina</taxon>
        <taxon>Eurotiomycetes</taxon>
        <taxon>Eurotiomycetidae</taxon>
        <taxon>Eurotiales</taxon>
        <taxon>Trichocomaceae</taxon>
        <taxon>Talaromyces</taxon>
        <taxon>Talaromyces sect. Talaromyces</taxon>
    </lineage>
</organism>
<dbReference type="eggNOG" id="ENOG502RIGH">
    <property type="taxonomic scope" value="Eukaryota"/>
</dbReference>
<dbReference type="RefSeq" id="XP_002341919.1">
    <property type="nucleotide sequence ID" value="XM_002341878.1"/>
</dbReference>
<keyword evidence="3" id="KW-1185">Reference proteome</keyword>
<accession>B8LXN1</accession>
<protein>
    <submittedName>
        <fullName evidence="2">Uncharacterized protein</fullName>
    </submittedName>
</protein>
<dbReference type="OrthoDB" id="4227359at2759"/>
<proteinExistence type="predicted"/>
<gene>
    <name evidence="2" type="ORF">TSTA_078870</name>
</gene>
<feature type="region of interest" description="Disordered" evidence="1">
    <location>
        <begin position="59"/>
        <end position="89"/>
    </location>
</feature>
<dbReference type="InParanoid" id="B8LXN1"/>
<dbReference type="EMBL" id="EQ962652">
    <property type="protein sequence ID" value="EED24532.1"/>
    <property type="molecule type" value="Genomic_DNA"/>
</dbReference>